<evidence type="ECO:0000313" key="2">
    <source>
        <dbReference type="Proteomes" id="UP000053676"/>
    </source>
</evidence>
<keyword evidence="2" id="KW-1185">Reference proteome</keyword>
<dbReference type="AlphaFoldDB" id="W2TSL2"/>
<dbReference type="EMBL" id="KI657899">
    <property type="protein sequence ID" value="ETN84654.1"/>
    <property type="molecule type" value="Genomic_DNA"/>
</dbReference>
<feature type="non-terminal residue" evidence="1">
    <location>
        <position position="67"/>
    </location>
</feature>
<dbReference type="Proteomes" id="UP000053676">
    <property type="component" value="Unassembled WGS sequence"/>
</dbReference>
<name>W2TSL2_NECAM</name>
<proteinExistence type="predicted"/>
<accession>W2TSL2</accession>
<dbReference type="KEGG" id="nai:NECAME_19606"/>
<organism evidence="1 2">
    <name type="scientific">Necator americanus</name>
    <name type="common">Human hookworm</name>
    <dbReference type="NCBI Taxonomy" id="51031"/>
    <lineage>
        <taxon>Eukaryota</taxon>
        <taxon>Metazoa</taxon>
        <taxon>Ecdysozoa</taxon>
        <taxon>Nematoda</taxon>
        <taxon>Chromadorea</taxon>
        <taxon>Rhabditida</taxon>
        <taxon>Rhabditina</taxon>
        <taxon>Rhabditomorpha</taxon>
        <taxon>Strongyloidea</taxon>
        <taxon>Ancylostomatidae</taxon>
        <taxon>Bunostominae</taxon>
        <taxon>Necator</taxon>
    </lineage>
</organism>
<sequence length="67" mass="7649">MQMRATARFELEIESVMKQQHNIAASINRIDGNSTEGIARSPGMRYVQILQNHTLYNFPLGIFAVIR</sequence>
<evidence type="ECO:0000313" key="1">
    <source>
        <dbReference type="EMBL" id="ETN84654.1"/>
    </source>
</evidence>
<gene>
    <name evidence="1" type="ORF">NECAME_19606</name>
</gene>
<protein>
    <submittedName>
        <fullName evidence="1">Uncharacterized protein</fullName>
    </submittedName>
</protein>
<reference evidence="2" key="1">
    <citation type="journal article" date="2014" name="Nat. Genet.">
        <title>Genome of the human hookworm Necator americanus.</title>
        <authorList>
            <person name="Tang Y.T."/>
            <person name="Gao X."/>
            <person name="Rosa B.A."/>
            <person name="Abubucker S."/>
            <person name="Hallsworth-Pepin K."/>
            <person name="Martin J."/>
            <person name="Tyagi R."/>
            <person name="Heizer E."/>
            <person name="Zhang X."/>
            <person name="Bhonagiri-Palsikar V."/>
            <person name="Minx P."/>
            <person name="Warren W.C."/>
            <person name="Wang Q."/>
            <person name="Zhan B."/>
            <person name="Hotez P.J."/>
            <person name="Sternberg P.W."/>
            <person name="Dougall A."/>
            <person name="Gaze S.T."/>
            <person name="Mulvenna J."/>
            <person name="Sotillo J."/>
            <person name="Ranganathan S."/>
            <person name="Rabelo E.M."/>
            <person name="Wilson R.K."/>
            <person name="Felgner P.L."/>
            <person name="Bethony J."/>
            <person name="Hawdon J.M."/>
            <person name="Gasser R.B."/>
            <person name="Loukas A."/>
            <person name="Mitreva M."/>
        </authorList>
    </citation>
    <scope>NUCLEOTIDE SEQUENCE [LARGE SCALE GENOMIC DNA]</scope>
</reference>